<dbReference type="InterPro" id="IPR019414">
    <property type="entry name" value="Rtp1_C2"/>
</dbReference>
<feature type="region of interest" description="Disordered" evidence="2">
    <location>
        <begin position="639"/>
        <end position="659"/>
    </location>
</feature>
<comment type="caution">
    <text evidence="6">The sequence shown here is derived from an EMBL/GenBank/DDBJ whole genome shotgun (WGS) entry which is preliminary data.</text>
</comment>
<evidence type="ECO:0000256" key="1">
    <source>
        <dbReference type="ARBA" id="ARBA00005724"/>
    </source>
</evidence>
<feature type="compositionally biased region" description="Basic residues" evidence="2">
    <location>
        <begin position="878"/>
        <end position="890"/>
    </location>
</feature>
<dbReference type="GO" id="GO:0009306">
    <property type="term" value="P:protein secretion"/>
    <property type="evidence" value="ECO:0007669"/>
    <property type="project" value="TreeGrafter"/>
</dbReference>
<feature type="compositionally biased region" description="Acidic residues" evidence="2">
    <location>
        <begin position="930"/>
        <end position="944"/>
    </location>
</feature>
<organism evidence="6 7">
    <name type="scientific">Penicillium alfredii</name>
    <dbReference type="NCBI Taxonomy" id="1506179"/>
    <lineage>
        <taxon>Eukaryota</taxon>
        <taxon>Fungi</taxon>
        <taxon>Dikarya</taxon>
        <taxon>Ascomycota</taxon>
        <taxon>Pezizomycotina</taxon>
        <taxon>Eurotiomycetes</taxon>
        <taxon>Eurotiomycetidae</taxon>
        <taxon>Eurotiales</taxon>
        <taxon>Aspergillaceae</taxon>
        <taxon>Penicillium</taxon>
    </lineage>
</organism>
<evidence type="ECO:0000259" key="3">
    <source>
        <dbReference type="Pfam" id="PF10304"/>
    </source>
</evidence>
<dbReference type="GeneID" id="81394236"/>
<dbReference type="OrthoDB" id="39591at2759"/>
<feature type="domain" description="RNA polymerase II assembly factor Rtp1 C-terminal" evidence="4">
    <location>
        <begin position="745"/>
        <end position="859"/>
    </location>
</feature>
<reference evidence="6" key="2">
    <citation type="journal article" date="2023" name="IMA Fungus">
        <title>Comparative genomic study of the Penicillium genus elucidates a diverse pangenome and 15 lateral gene transfer events.</title>
        <authorList>
            <person name="Petersen C."/>
            <person name="Sorensen T."/>
            <person name="Nielsen M.R."/>
            <person name="Sondergaard T.E."/>
            <person name="Sorensen J.L."/>
            <person name="Fitzpatrick D.A."/>
            <person name="Frisvad J.C."/>
            <person name="Nielsen K.L."/>
        </authorList>
    </citation>
    <scope>NUCLEOTIDE SEQUENCE</scope>
    <source>
        <strain evidence="6">IBT 34128</strain>
    </source>
</reference>
<evidence type="ECO:0000259" key="4">
    <source>
        <dbReference type="Pfam" id="PF10363"/>
    </source>
</evidence>
<name>A0A9W9FL68_9EURO</name>
<dbReference type="RefSeq" id="XP_056513095.1">
    <property type="nucleotide sequence ID" value="XM_056655068.1"/>
</dbReference>
<accession>A0A9W9FL68</accession>
<evidence type="ECO:0008006" key="8">
    <source>
        <dbReference type="Google" id="ProtNLM"/>
    </source>
</evidence>
<evidence type="ECO:0000259" key="5">
    <source>
        <dbReference type="Pfam" id="PF25267"/>
    </source>
</evidence>
<evidence type="ECO:0000313" key="6">
    <source>
        <dbReference type="EMBL" id="KAJ5102264.1"/>
    </source>
</evidence>
<protein>
    <recommendedName>
        <fullName evidence="8">Protein required for cell viability</fullName>
    </recommendedName>
</protein>
<feature type="compositionally biased region" description="Basic and acidic residues" evidence="2">
    <location>
        <begin position="646"/>
        <end position="659"/>
    </location>
</feature>
<dbReference type="Pfam" id="PF10304">
    <property type="entry name" value="RTP1_C2"/>
    <property type="match status" value="1"/>
</dbReference>
<comment type="similarity">
    <text evidence="1">Belongs to the Tango6 family.</text>
</comment>
<dbReference type="AlphaFoldDB" id="A0A9W9FL68"/>
<dbReference type="PANTHER" id="PTHR20959:SF1">
    <property type="entry name" value="TRANSPORT AND GOLGI ORGANIZATION PROTEIN 6 HOMOLOG"/>
    <property type="match status" value="1"/>
</dbReference>
<dbReference type="InterPro" id="IPR016024">
    <property type="entry name" value="ARM-type_fold"/>
</dbReference>
<keyword evidence="7" id="KW-1185">Reference proteome</keyword>
<evidence type="ECO:0000256" key="2">
    <source>
        <dbReference type="SAM" id="MobiDB-lite"/>
    </source>
</evidence>
<feature type="compositionally biased region" description="Low complexity" evidence="2">
    <location>
        <begin position="913"/>
        <end position="929"/>
    </location>
</feature>
<dbReference type="Proteomes" id="UP001141434">
    <property type="component" value="Unassembled WGS sequence"/>
</dbReference>
<feature type="domain" description="RNA polymerase II assembly factor Rtp1 C-terminal" evidence="3">
    <location>
        <begin position="1071"/>
        <end position="1104"/>
    </location>
</feature>
<proteinExistence type="inferred from homology"/>
<feature type="domain" description="TANGO6 N-terminal" evidence="5">
    <location>
        <begin position="97"/>
        <end position="207"/>
    </location>
</feature>
<evidence type="ECO:0000313" key="7">
    <source>
        <dbReference type="Proteomes" id="UP001141434"/>
    </source>
</evidence>
<dbReference type="InterPro" id="IPR039600">
    <property type="entry name" value="TANGO6/Rtp1"/>
</dbReference>
<sequence length="1157" mass="125409">MGSLTKAQEAFDAAHEFLNPILNREEIQKHQAQSLLEILSRTADGPSVRDGDARTTVIGKALDIMTRIHAAFVTPDDQDESQQAETGSQDTAMEDAKRRRMLHALLDLISLEGIYPSLSSGVGIPLQQRMISVLPAGVIAKKAPVPASSVSHDESLLRRIMDVLVGILSDARQSIQPVILGRILSDIISGTADLAFNPTIASSANQSNYKKAFVRVIDDTPSATLLPTLSSFLQADTVPWFKSTVSSQISRVPLRPGGVLQTILFIASQFAPSLGQEAQSQASNGPHLTVQAIMQISKLLSSVPHEIDPAVYFMTIAPQLLELIDGDDLDLNKTAAYVVGNGILGKRAYGAPGTIGHSIFVEPLFRTLTAELDTASKRWVTRFADTDGSSHDTNKRAAAGIMVDGITVDLAVNRLRALALQHPNPGLVKRIVYPILVPLWGLACHTQEQELNALHEKVMALLQTYFGISVGVQPLKKLVDNLLWNGGLTWTYQEDSDGKVFLKKRHGQKDEHSNLIKLIDSLQSRVELFVSLLGSDPSSEERTGDIFLYVSEAWLVHPHRSKVLGDPMTQEVGEGDSIIQSLVSAKVAEKLLENFKDTLSRRPLRVLDLIKQVIEGELHRLDASGTAKRGQKAGNVSLSSLANIVPKEEKDHEEPSAKDSFESLSTAFSLLSTVLASAEFSVSQETQPLLESIKTQVDRLLPLLPPALSKPGTTSSMLLEIQLTSPEHDETKPPPPHISDLEVHRQALANLNSELPPVQAEGFSLLSKLIADSSPVLDIPSTLTLLLSIITDTSESSANEEFIYLNAIKSIGTLASRHPRTVVKALVDNYADKGEQRSLDQRLKIGESLLRTVQDLGEALHGETAKILGEGMVAVAGRRGHKPQAQQSRKRTIEKERRQREKEARKQKEPAMPAGWSISSGAASSSTTPAEEEDRLDDDSEPESAEQTAYAANIVAAWAAGTSLDEEPDDLRARASALSVLASAVQTNIIGLGPAIVASAVDLALATLTLEPAPESAILRRASVVLILDILKTLDTARETRGGKDIEFGFSLVDDESMRDAASRGPSTIGNIPSMLRTLAFVESREEDTIVRGHLRALIESLEAWLEKSLLWGIGVRDGHGDGNEPRLELGERIAGLDVDPMAGRDGSGRPRIEEIE</sequence>
<feature type="region of interest" description="Disordered" evidence="2">
    <location>
        <begin position="876"/>
        <end position="947"/>
    </location>
</feature>
<gene>
    <name evidence="6" type="ORF">NUU61_004486</name>
</gene>
<dbReference type="PANTHER" id="PTHR20959">
    <property type="entry name" value="TRANSPORT AND GOLGI ORGANIZATION PROTEIN 6 FAMILY MEMBER"/>
    <property type="match status" value="1"/>
</dbReference>
<feature type="region of interest" description="Disordered" evidence="2">
    <location>
        <begin position="74"/>
        <end position="94"/>
    </location>
</feature>
<dbReference type="EMBL" id="JAPMSZ010000005">
    <property type="protein sequence ID" value="KAJ5102264.1"/>
    <property type="molecule type" value="Genomic_DNA"/>
</dbReference>
<dbReference type="InterPro" id="IPR019451">
    <property type="entry name" value="Rtp1_C1"/>
</dbReference>
<dbReference type="Pfam" id="PF25267">
    <property type="entry name" value="TANGO6_N"/>
    <property type="match status" value="1"/>
</dbReference>
<reference evidence="6" key="1">
    <citation type="submission" date="2022-11" db="EMBL/GenBank/DDBJ databases">
        <authorList>
            <person name="Petersen C."/>
        </authorList>
    </citation>
    <scope>NUCLEOTIDE SEQUENCE</scope>
    <source>
        <strain evidence="6">IBT 34128</strain>
    </source>
</reference>
<feature type="compositionally biased region" description="Basic and acidic residues" evidence="2">
    <location>
        <begin position="891"/>
        <end position="909"/>
    </location>
</feature>
<dbReference type="Pfam" id="PF10363">
    <property type="entry name" value="RTP1_C1"/>
    <property type="match status" value="1"/>
</dbReference>
<dbReference type="SUPFAM" id="SSF48371">
    <property type="entry name" value="ARM repeat"/>
    <property type="match status" value="1"/>
</dbReference>
<dbReference type="InterPro" id="IPR057347">
    <property type="entry name" value="TANGO6_N"/>
</dbReference>